<comment type="caution">
    <text evidence="1">The sequence shown here is derived from an EMBL/GenBank/DDBJ whole genome shotgun (WGS) entry which is preliminary data.</text>
</comment>
<proteinExistence type="predicted"/>
<evidence type="ECO:0000313" key="2">
    <source>
        <dbReference type="Proteomes" id="UP000256373"/>
    </source>
</evidence>
<reference evidence="1 2" key="1">
    <citation type="submission" date="2018-07" db="EMBL/GenBank/DDBJ databases">
        <title>Dyadobacter roseus sp. nov., isolated from rose rhizosphere soil.</title>
        <authorList>
            <person name="Chen L."/>
        </authorList>
    </citation>
    <scope>NUCLEOTIDE SEQUENCE [LARGE SCALE GENOMIC DNA]</scope>
    <source>
        <strain evidence="1 2">RS19</strain>
    </source>
</reference>
<dbReference type="EMBL" id="QNUL01000005">
    <property type="protein sequence ID" value="REA62305.1"/>
    <property type="molecule type" value="Genomic_DNA"/>
</dbReference>
<name>A0A3D8YDQ5_9BACT</name>
<dbReference type="Proteomes" id="UP000256373">
    <property type="component" value="Unassembled WGS sequence"/>
</dbReference>
<evidence type="ECO:0000313" key="1">
    <source>
        <dbReference type="EMBL" id="REA62305.1"/>
    </source>
</evidence>
<dbReference type="AlphaFoldDB" id="A0A3D8YDQ5"/>
<protein>
    <submittedName>
        <fullName evidence="1">Uncharacterized protein</fullName>
    </submittedName>
</protein>
<dbReference type="OrthoDB" id="957194at2"/>
<organism evidence="1 2">
    <name type="scientific">Dyadobacter luteus</name>
    <dbReference type="NCBI Taxonomy" id="2259619"/>
    <lineage>
        <taxon>Bacteria</taxon>
        <taxon>Pseudomonadati</taxon>
        <taxon>Bacteroidota</taxon>
        <taxon>Cytophagia</taxon>
        <taxon>Cytophagales</taxon>
        <taxon>Spirosomataceae</taxon>
        <taxon>Dyadobacter</taxon>
    </lineage>
</organism>
<gene>
    <name evidence="1" type="ORF">DSL64_08525</name>
</gene>
<dbReference type="RefSeq" id="WP_115830293.1">
    <property type="nucleotide sequence ID" value="NZ_QNUL01000005.1"/>
</dbReference>
<keyword evidence="2" id="KW-1185">Reference proteome</keyword>
<accession>A0A3D8YDQ5</accession>
<sequence>MNTVQIDISGDQEETLGTAEDLTEEIILDPQLSEQQGLRIRIDFETSRGLCTGYYIVTEEGHEELTMEPDSLIILTSLYPVYYGTYIHPLNRDWVEIDISETHSGNPEYKLYNRSKEIL</sequence>